<feature type="compositionally biased region" description="Polar residues" evidence="1">
    <location>
        <begin position="50"/>
        <end position="59"/>
    </location>
</feature>
<name>A0A8S2S916_9BILA</name>
<evidence type="ECO:0000313" key="2">
    <source>
        <dbReference type="EMBL" id="CAF4210902.1"/>
    </source>
</evidence>
<feature type="region of interest" description="Disordered" evidence="1">
    <location>
        <begin position="1"/>
        <end position="67"/>
    </location>
</feature>
<evidence type="ECO:0000256" key="1">
    <source>
        <dbReference type="SAM" id="MobiDB-lite"/>
    </source>
</evidence>
<reference evidence="2" key="1">
    <citation type="submission" date="2021-02" db="EMBL/GenBank/DDBJ databases">
        <authorList>
            <person name="Nowell W R."/>
        </authorList>
    </citation>
    <scope>NUCLEOTIDE SEQUENCE</scope>
</reference>
<organism evidence="2 3">
    <name type="scientific">Rotaria magnacalcarata</name>
    <dbReference type="NCBI Taxonomy" id="392030"/>
    <lineage>
        <taxon>Eukaryota</taxon>
        <taxon>Metazoa</taxon>
        <taxon>Spiralia</taxon>
        <taxon>Gnathifera</taxon>
        <taxon>Rotifera</taxon>
        <taxon>Eurotatoria</taxon>
        <taxon>Bdelloidea</taxon>
        <taxon>Philodinida</taxon>
        <taxon>Philodinidae</taxon>
        <taxon>Rotaria</taxon>
    </lineage>
</organism>
<feature type="non-terminal residue" evidence="2">
    <location>
        <position position="87"/>
    </location>
</feature>
<proteinExistence type="predicted"/>
<dbReference type="AlphaFoldDB" id="A0A8S2S916"/>
<sequence>MKNETEEGQPRVRGASFSLEPVDEEPETNTTSAGLAQDNSLLNHHASPHPHTSVNITQQRSRRRSSVSILQALAHTQLLATHDARKR</sequence>
<gene>
    <name evidence="2" type="ORF">GIL414_LOCUS21985</name>
</gene>
<dbReference type="EMBL" id="CAJOBJ010020452">
    <property type="protein sequence ID" value="CAF4210902.1"/>
    <property type="molecule type" value="Genomic_DNA"/>
</dbReference>
<dbReference type="Proteomes" id="UP000681720">
    <property type="component" value="Unassembled WGS sequence"/>
</dbReference>
<comment type="caution">
    <text evidence="2">The sequence shown here is derived from an EMBL/GenBank/DDBJ whole genome shotgun (WGS) entry which is preliminary data.</text>
</comment>
<feature type="compositionally biased region" description="Basic and acidic residues" evidence="1">
    <location>
        <begin position="1"/>
        <end position="10"/>
    </location>
</feature>
<evidence type="ECO:0000313" key="3">
    <source>
        <dbReference type="Proteomes" id="UP000681720"/>
    </source>
</evidence>
<protein>
    <submittedName>
        <fullName evidence="2">Uncharacterized protein</fullName>
    </submittedName>
</protein>
<accession>A0A8S2S916</accession>
<feature type="compositionally biased region" description="Polar residues" evidence="1">
    <location>
        <begin position="28"/>
        <end position="42"/>
    </location>
</feature>